<dbReference type="OrthoDB" id="9848564at2"/>
<evidence type="ECO:0008006" key="3">
    <source>
        <dbReference type="Google" id="ProtNLM"/>
    </source>
</evidence>
<sequence>MKKLILILLTVGLILSCKPRIENNSKTLDKVFAMSSFDIEIHNWGCFSQSKEHFTVELKNEGYLLQSKRTGKSHLVSKIKMDSLKNFLKTRIGKEDYGGCTSSEYIRLGSIFNSVDYEHSHCSGIEATMINDLLNYYELISENEFKSIFTQ</sequence>
<dbReference type="PROSITE" id="PS51257">
    <property type="entry name" value="PROKAR_LIPOPROTEIN"/>
    <property type="match status" value="1"/>
</dbReference>
<reference evidence="1 2" key="1">
    <citation type="submission" date="2019-09" db="EMBL/GenBank/DDBJ databases">
        <authorList>
            <person name="Cao W.R."/>
        </authorList>
    </citation>
    <scope>NUCLEOTIDE SEQUENCE [LARGE SCALE GENOMIC DNA]</scope>
    <source>
        <strain evidence="2">a4</strain>
    </source>
</reference>
<keyword evidence="2" id="KW-1185">Reference proteome</keyword>
<protein>
    <recommendedName>
        <fullName evidence="3">Lipoprotein</fullName>
    </recommendedName>
</protein>
<evidence type="ECO:0000313" key="1">
    <source>
        <dbReference type="EMBL" id="KAB1158820.1"/>
    </source>
</evidence>
<dbReference type="Proteomes" id="UP000467305">
    <property type="component" value="Unassembled WGS sequence"/>
</dbReference>
<dbReference type="AlphaFoldDB" id="A0A7J5AMS9"/>
<dbReference type="EMBL" id="WAAU01000011">
    <property type="protein sequence ID" value="KAB1158820.1"/>
    <property type="molecule type" value="Genomic_DNA"/>
</dbReference>
<evidence type="ECO:0000313" key="2">
    <source>
        <dbReference type="Proteomes" id="UP000467305"/>
    </source>
</evidence>
<organism evidence="1 2">
    <name type="scientific">Tenacibaculum aiptasiae</name>
    <dbReference type="NCBI Taxonomy" id="426481"/>
    <lineage>
        <taxon>Bacteria</taxon>
        <taxon>Pseudomonadati</taxon>
        <taxon>Bacteroidota</taxon>
        <taxon>Flavobacteriia</taxon>
        <taxon>Flavobacteriales</taxon>
        <taxon>Flavobacteriaceae</taxon>
        <taxon>Tenacibaculum</taxon>
    </lineage>
</organism>
<dbReference type="RefSeq" id="WP_150899303.1">
    <property type="nucleotide sequence ID" value="NZ_WAAU01000011.1"/>
</dbReference>
<name>A0A7J5AMS9_9FLAO</name>
<accession>A0A7J5AMS9</accession>
<proteinExistence type="predicted"/>
<gene>
    <name evidence="1" type="ORF">F7018_06860</name>
</gene>
<comment type="caution">
    <text evidence="1">The sequence shown here is derived from an EMBL/GenBank/DDBJ whole genome shotgun (WGS) entry which is preliminary data.</text>
</comment>